<dbReference type="AlphaFoldDB" id="A0A1H7N2D6"/>
<name>A0A1H7N2D6_9RHOB</name>
<dbReference type="STRING" id="188906.SAMN04488526_2141"/>
<keyword evidence="1" id="KW-0547">Nucleotide-binding</keyword>
<protein>
    <submittedName>
        <fullName evidence="5">Biotin-dependent carboxylase uncharacterized domain-containing protein</fullName>
    </submittedName>
</protein>
<feature type="domain" description="Carboxyltransferase" evidence="4">
    <location>
        <begin position="23"/>
        <end position="293"/>
    </location>
</feature>
<organism evidence="5 6">
    <name type="scientific">Jannaschia helgolandensis</name>
    <dbReference type="NCBI Taxonomy" id="188906"/>
    <lineage>
        <taxon>Bacteria</taxon>
        <taxon>Pseudomonadati</taxon>
        <taxon>Pseudomonadota</taxon>
        <taxon>Alphaproteobacteria</taxon>
        <taxon>Rhodobacterales</taxon>
        <taxon>Roseobacteraceae</taxon>
        <taxon>Jannaschia</taxon>
    </lineage>
</organism>
<dbReference type="Pfam" id="PF02626">
    <property type="entry name" value="CT_A_B"/>
    <property type="match status" value="1"/>
</dbReference>
<evidence type="ECO:0000313" key="6">
    <source>
        <dbReference type="Proteomes" id="UP000199283"/>
    </source>
</evidence>
<evidence type="ECO:0000256" key="1">
    <source>
        <dbReference type="ARBA" id="ARBA00022741"/>
    </source>
</evidence>
<dbReference type="SUPFAM" id="SSF50891">
    <property type="entry name" value="Cyclophilin-like"/>
    <property type="match status" value="1"/>
</dbReference>
<keyword evidence="6" id="KW-1185">Reference proteome</keyword>
<keyword evidence="3" id="KW-0067">ATP-binding</keyword>
<sequence>MIEVLSCGPMVTIQDRGRAGYLTQGLAHGGAADQHALDDADALLGQVGAGIETPGSPLCLRAHGATTVALTGAPMRADMDGRAVAWNTAQTLEDQATLNLRPSGQGVYSYVHVPGGFQTETMLGSRAAHLIANIGKPLTAGDRLPGMPQVLRPRKVAASERLGGGLLRLLPTPQTRLFPEAELARFADTAFTRDMRGNRQGVRLSMNGPGFATEAQLNLLSDFILPGDVQMTGDGVPYILGPECQTTGGYPRIGTVISADMPRAMQAVPGAKLRFRFVTLAEARAARSKRPEVSPLVRDPSEITDLLSLQLIGGVMSARDGDS</sequence>
<dbReference type="RefSeq" id="WP_092762588.1">
    <property type="nucleotide sequence ID" value="NZ_FNZQ01000003.1"/>
</dbReference>
<reference evidence="5 6" key="1">
    <citation type="submission" date="2016-10" db="EMBL/GenBank/DDBJ databases">
        <authorList>
            <person name="de Groot N.N."/>
        </authorList>
    </citation>
    <scope>NUCLEOTIDE SEQUENCE [LARGE SCALE GENOMIC DNA]</scope>
    <source>
        <strain evidence="5 6">DSM 14858</strain>
    </source>
</reference>
<accession>A0A1H7N2D6</accession>
<dbReference type="InterPro" id="IPR003778">
    <property type="entry name" value="CT_A_B"/>
</dbReference>
<evidence type="ECO:0000256" key="2">
    <source>
        <dbReference type="ARBA" id="ARBA00022801"/>
    </source>
</evidence>
<dbReference type="PANTHER" id="PTHR43309">
    <property type="entry name" value="5-OXOPROLINASE SUBUNIT C"/>
    <property type="match status" value="1"/>
</dbReference>
<dbReference type="PANTHER" id="PTHR43309:SF3">
    <property type="entry name" value="5-OXOPROLINASE SUBUNIT C"/>
    <property type="match status" value="1"/>
</dbReference>
<gene>
    <name evidence="5" type="ORF">SAMN04488526_2141</name>
</gene>
<keyword evidence="2" id="KW-0378">Hydrolase</keyword>
<dbReference type="EMBL" id="FNZQ01000003">
    <property type="protein sequence ID" value="SEL17489.1"/>
    <property type="molecule type" value="Genomic_DNA"/>
</dbReference>
<evidence type="ECO:0000313" key="5">
    <source>
        <dbReference type="EMBL" id="SEL17489.1"/>
    </source>
</evidence>
<dbReference type="GO" id="GO:0005524">
    <property type="term" value="F:ATP binding"/>
    <property type="evidence" value="ECO:0007669"/>
    <property type="project" value="UniProtKB-KW"/>
</dbReference>
<dbReference type="SMART" id="SM00797">
    <property type="entry name" value="AHS2"/>
    <property type="match status" value="1"/>
</dbReference>
<evidence type="ECO:0000259" key="4">
    <source>
        <dbReference type="SMART" id="SM00797"/>
    </source>
</evidence>
<dbReference type="InterPro" id="IPR052708">
    <property type="entry name" value="PxpC"/>
</dbReference>
<dbReference type="OrthoDB" id="9768696at2"/>
<evidence type="ECO:0000256" key="3">
    <source>
        <dbReference type="ARBA" id="ARBA00022840"/>
    </source>
</evidence>
<proteinExistence type="predicted"/>
<dbReference type="Proteomes" id="UP000199283">
    <property type="component" value="Unassembled WGS sequence"/>
</dbReference>
<dbReference type="Gene3D" id="2.40.100.10">
    <property type="entry name" value="Cyclophilin-like"/>
    <property type="match status" value="1"/>
</dbReference>
<dbReference type="InterPro" id="IPR029000">
    <property type="entry name" value="Cyclophilin-like_dom_sf"/>
</dbReference>
<dbReference type="GO" id="GO:0016787">
    <property type="term" value="F:hydrolase activity"/>
    <property type="evidence" value="ECO:0007669"/>
    <property type="project" value="UniProtKB-KW"/>
</dbReference>